<dbReference type="InterPro" id="IPR008972">
    <property type="entry name" value="Cupredoxin"/>
</dbReference>
<feature type="domain" description="Blue (type 1) copper" evidence="4">
    <location>
        <begin position="241"/>
        <end position="320"/>
    </location>
</feature>
<dbReference type="EMBL" id="LT981265">
    <property type="protein sequence ID" value="SPC34011.1"/>
    <property type="molecule type" value="Genomic_DNA"/>
</dbReference>
<dbReference type="AlphaFoldDB" id="A0A2K5AQU3"/>
<keyword evidence="2" id="KW-0186">Copper</keyword>
<proteinExistence type="predicted"/>
<sequence>MNWLKKRGVLPLLLSAIVIIISSISVYIVLSYYLPPTDNHVENNTGLFNATNSSTSTPSALHSLSHPNLTISAVNERAGTALTITLQDAHIIDMINRWLDSGAQVTVVGVQPVELPADIKISAPHRNPVHHELIGMILKPLLKPMLDNLREEVSNNNTYKSNRYGEVVITINWHIMGGHQYPVSAVVDLEREKDKVYEIHQQITRVIVDIDERRVKDIIMGEETVIRHDIKPNKIYMESNSFMPYTVIIKPSTILYWHNYSTLSHNIVGIYKTLDGSSILIDSKDIGGGEIWQYLFTKEGEFEYHCTYHKDEGMSGKVIIR</sequence>
<keyword evidence="6" id="KW-1185">Reference proteome</keyword>
<dbReference type="InterPro" id="IPR052721">
    <property type="entry name" value="ET_Amicyanin"/>
</dbReference>
<feature type="transmembrane region" description="Helical" evidence="3">
    <location>
        <begin position="12"/>
        <end position="34"/>
    </location>
</feature>
<reference evidence="6" key="1">
    <citation type="submission" date="2018-01" db="EMBL/GenBank/DDBJ databases">
        <authorList>
            <person name="Kerou L M."/>
        </authorList>
    </citation>
    <scope>NUCLEOTIDE SEQUENCE [LARGE SCALE GENOMIC DNA]</scope>
    <source>
        <strain evidence="6">SCU2</strain>
    </source>
</reference>
<gene>
    <name evidence="5" type="ORF">NCAV_0833</name>
</gene>
<keyword evidence="3" id="KW-0812">Transmembrane</keyword>
<dbReference type="GO" id="GO:0009055">
    <property type="term" value="F:electron transfer activity"/>
    <property type="evidence" value="ECO:0007669"/>
    <property type="project" value="InterPro"/>
</dbReference>
<dbReference type="Gene3D" id="2.60.40.420">
    <property type="entry name" value="Cupredoxins - blue copper proteins"/>
    <property type="match status" value="1"/>
</dbReference>
<evidence type="ECO:0000313" key="6">
    <source>
        <dbReference type="Proteomes" id="UP000236248"/>
    </source>
</evidence>
<evidence type="ECO:0000256" key="3">
    <source>
        <dbReference type="SAM" id="Phobius"/>
    </source>
</evidence>
<dbReference type="PANTHER" id="PTHR36507:SF1">
    <property type="entry name" value="BLL1555 PROTEIN"/>
    <property type="match status" value="1"/>
</dbReference>
<dbReference type="PANTHER" id="PTHR36507">
    <property type="entry name" value="BLL1555 PROTEIN"/>
    <property type="match status" value="1"/>
</dbReference>
<dbReference type="SUPFAM" id="SSF49503">
    <property type="entry name" value="Cupredoxins"/>
    <property type="match status" value="1"/>
</dbReference>
<organism evidence="5 6">
    <name type="scientific">Candidatus Nitrosocaldus cavascurensis</name>
    <dbReference type="NCBI Taxonomy" id="2058097"/>
    <lineage>
        <taxon>Archaea</taxon>
        <taxon>Nitrososphaerota</taxon>
        <taxon>Nitrososphaeria</taxon>
        <taxon>Candidatus Nitrosocaldales</taxon>
        <taxon>Candidatus Nitrosocaldaceae</taxon>
        <taxon>Candidatus Nitrosocaldus</taxon>
    </lineage>
</organism>
<name>A0A2K5AQU3_9ARCH</name>
<keyword evidence="3" id="KW-0472">Membrane</keyword>
<accession>A0A2K5AQU3</accession>
<dbReference type="InterPro" id="IPR000923">
    <property type="entry name" value="BlueCu_1"/>
</dbReference>
<dbReference type="KEGG" id="ncv:NCAV_0833"/>
<dbReference type="Proteomes" id="UP000236248">
    <property type="component" value="Chromosome NCAV"/>
</dbReference>
<dbReference type="Pfam" id="PF00127">
    <property type="entry name" value="Copper-bind"/>
    <property type="match status" value="1"/>
</dbReference>
<evidence type="ECO:0000259" key="4">
    <source>
        <dbReference type="Pfam" id="PF00127"/>
    </source>
</evidence>
<protein>
    <recommendedName>
        <fullName evidence="4">Blue (type 1) copper domain-containing protein</fullName>
    </recommendedName>
</protein>
<evidence type="ECO:0000256" key="1">
    <source>
        <dbReference type="ARBA" id="ARBA00022723"/>
    </source>
</evidence>
<evidence type="ECO:0000313" key="5">
    <source>
        <dbReference type="EMBL" id="SPC34011.1"/>
    </source>
</evidence>
<keyword evidence="3" id="KW-1133">Transmembrane helix</keyword>
<dbReference type="GO" id="GO:0005507">
    <property type="term" value="F:copper ion binding"/>
    <property type="evidence" value="ECO:0007669"/>
    <property type="project" value="InterPro"/>
</dbReference>
<evidence type="ECO:0000256" key="2">
    <source>
        <dbReference type="ARBA" id="ARBA00023008"/>
    </source>
</evidence>
<keyword evidence="1" id="KW-0479">Metal-binding</keyword>